<accession>A0A2B4RS36</accession>
<sequence length="249" mass="28192">MDGQYVLPTTEIIVADSLTFTVKVYGCYLPEDHPIYMKYRRSERNITISRLVDELEGYIICCGVELNDSDCSKLLHHVIPTCSDSGESDSEQFPHKGYWRAKGCLIYASDSVCPECKEHAAQKAKPRQSGTLKPAHVKAPVSVTDPRRIKLTLQEQRLRCSELEHQLDEMRNELKKSSINTDHELGNDFAKLFSSADKDVAPFMNLFWQQKQRMATSKVVSRTLRPRCTAPGESIKIRSPNITANTKVS</sequence>
<dbReference type="Proteomes" id="UP000225706">
    <property type="component" value="Unassembled WGS sequence"/>
</dbReference>
<organism evidence="2 3">
    <name type="scientific">Stylophora pistillata</name>
    <name type="common">Smooth cauliflower coral</name>
    <dbReference type="NCBI Taxonomy" id="50429"/>
    <lineage>
        <taxon>Eukaryota</taxon>
        <taxon>Metazoa</taxon>
        <taxon>Cnidaria</taxon>
        <taxon>Anthozoa</taxon>
        <taxon>Hexacorallia</taxon>
        <taxon>Scleractinia</taxon>
        <taxon>Astrocoeniina</taxon>
        <taxon>Pocilloporidae</taxon>
        <taxon>Stylophora</taxon>
    </lineage>
</organism>
<evidence type="ECO:0000256" key="1">
    <source>
        <dbReference type="SAM" id="Coils"/>
    </source>
</evidence>
<feature type="coiled-coil region" evidence="1">
    <location>
        <begin position="153"/>
        <end position="180"/>
    </location>
</feature>
<keyword evidence="3" id="KW-1185">Reference proteome</keyword>
<reference evidence="3" key="1">
    <citation type="journal article" date="2017" name="bioRxiv">
        <title>Comparative analysis of the genomes of Stylophora pistillata and Acropora digitifera provides evidence for extensive differences between species of corals.</title>
        <authorList>
            <person name="Voolstra C.R."/>
            <person name="Li Y."/>
            <person name="Liew Y.J."/>
            <person name="Baumgarten S."/>
            <person name="Zoccola D."/>
            <person name="Flot J.-F."/>
            <person name="Tambutte S."/>
            <person name="Allemand D."/>
            <person name="Aranda M."/>
        </authorList>
    </citation>
    <scope>NUCLEOTIDE SEQUENCE [LARGE SCALE GENOMIC DNA]</scope>
</reference>
<proteinExistence type="predicted"/>
<evidence type="ECO:0000313" key="3">
    <source>
        <dbReference type="Proteomes" id="UP000225706"/>
    </source>
</evidence>
<dbReference type="AlphaFoldDB" id="A0A2B4RS36"/>
<comment type="caution">
    <text evidence="2">The sequence shown here is derived from an EMBL/GenBank/DDBJ whole genome shotgun (WGS) entry which is preliminary data.</text>
</comment>
<protein>
    <submittedName>
        <fullName evidence="2">Uncharacterized protein</fullName>
    </submittedName>
</protein>
<dbReference type="OrthoDB" id="5982472at2759"/>
<keyword evidence="1" id="KW-0175">Coiled coil</keyword>
<dbReference type="EMBL" id="LSMT01000335">
    <property type="protein sequence ID" value="PFX19986.1"/>
    <property type="molecule type" value="Genomic_DNA"/>
</dbReference>
<gene>
    <name evidence="2" type="ORF">AWC38_SpisGene15591</name>
</gene>
<name>A0A2B4RS36_STYPI</name>
<evidence type="ECO:0000313" key="2">
    <source>
        <dbReference type="EMBL" id="PFX19986.1"/>
    </source>
</evidence>